<dbReference type="SMART" id="SM00382">
    <property type="entry name" value="AAA"/>
    <property type="match status" value="1"/>
</dbReference>
<keyword evidence="9" id="KW-0342">GTP-binding</keyword>
<evidence type="ECO:0000313" key="17">
    <source>
        <dbReference type="EMBL" id="SHF55597.1"/>
    </source>
</evidence>
<comment type="subcellular location">
    <subcellularLocation>
        <location evidence="1">Cell membrane</location>
        <topology evidence="1">Peripheral membrane protein</topology>
        <orientation evidence="1">Cytoplasmic side</orientation>
    </subcellularLocation>
</comment>
<comment type="function">
    <text evidence="12">Necessary for flagellar biosynthesis. May be involved in translocation of the flagellum.</text>
</comment>
<keyword evidence="4" id="KW-0813">Transport</keyword>
<dbReference type="GO" id="GO:0003924">
    <property type="term" value="F:GTPase activity"/>
    <property type="evidence" value="ECO:0007669"/>
    <property type="project" value="UniProtKB-UniRule"/>
</dbReference>
<dbReference type="Pfam" id="PF00448">
    <property type="entry name" value="SRP54"/>
    <property type="match status" value="1"/>
</dbReference>
<dbReference type="InterPro" id="IPR003593">
    <property type="entry name" value="AAA+_ATPase"/>
</dbReference>
<dbReference type="InterPro" id="IPR047040">
    <property type="entry name" value="FlhF__GTPase_dom"/>
</dbReference>
<evidence type="ECO:0000256" key="2">
    <source>
        <dbReference type="ARBA" id="ARBA00008531"/>
    </source>
</evidence>
<dbReference type="GO" id="GO:0006614">
    <property type="term" value="P:SRP-dependent cotranslational protein targeting to membrane"/>
    <property type="evidence" value="ECO:0007669"/>
    <property type="project" value="UniProtKB-UniRule"/>
</dbReference>
<keyword evidence="5" id="KW-1003">Cell membrane</keyword>
<organism evidence="17 18">
    <name type="scientific">Modicisalibacter ilicicola DSM 19980</name>
    <dbReference type="NCBI Taxonomy" id="1121942"/>
    <lineage>
        <taxon>Bacteria</taxon>
        <taxon>Pseudomonadati</taxon>
        <taxon>Pseudomonadota</taxon>
        <taxon>Gammaproteobacteria</taxon>
        <taxon>Oceanospirillales</taxon>
        <taxon>Halomonadaceae</taxon>
        <taxon>Modicisalibacter</taxon>
    </lineage>
</organism>
<proteinExistence type="inferred from homology"/>
<evidence type="ECO:0000256" key="11">
    <source>
        <dbReference type="ARBA" id="ARBA00023225"/>
    </source>
</evidence>
<feature type="domain" description="AAA+ ATPase" evidence="15">
    <location>
        <begin position="198"/>
        <end position="386"/>
    </location>
</feature>
<name>A0A1M5CLY6_9GAMM</name>
<dbReference type="SUPFAM" id="SSF52540">
    <property type="entry name" value="P-loop containing nucleoside triphosphate hydrolases"/>
    <property type="match status" value="2"/>
</dbReference>
<keyword evidence="11" id="KW-1006">Bacterial flagellum protein export</keyword>
<dbReference type="InterPro" id="IPR000897">
    <property type="entry name" value="SRP54_GTPase_dom"/>
</dbReference>
<keyword evidence="17" id="KW-0969">Cilium</keyword>
<dbReference type="GO" id="GO:0005886">
    <property type="term" value="C:plasma membrane"/>
    <property type="evidence" value="ECO:0007669"/>
    <property type="project" value="UniProtKB-SubCell"/>
</dbReference>
<evidence type="ECO:0000256" key="7">
    <source>
        <dbReference type="ARBA" id="ARBA00022795"/>
    </source>
</evidence>
<dbReference type="OrthoDB" id="9778554at2"/>
<evidence type="ECO:0000313" key="18">
    <source>
        <dbReference type="Proteomes" id="UP000184346"/>
    </source>
</evidence>
<keyword evidence="10" id="KW-0472">Membrane</keyword>
<evidence type="ECO:0000259" key="15">
    <source>
        <dbReference type="SMART" id="SM00382"/>
    </source>
</evidence>
<dbReference type="RefSeq" id="WP_072824255.1">
    <property type="nucleotide sequence ID" value="NZ_FQUJ01000014.1"/>
</dbReference>
<dbReference type="PANTHER" id="PTHR43134">
    <property type="entry name" value="SIGNAL RECOGNITION PARTICLE RECEPTOR SUBUNIT ALPHA"/>
    <property type="match status" value="1"/>
</dbReference>
<dbReference type="GO" id="GO:0005047">
    <property type="term" value="F:signal recognition particle binding"/>
    <property type="evidence" value="ECO:0007669"/>
    <property type="project" value="TreeGrafter"/>
</dbReference>
<dbReference type="PANTHER" id="PTHR43134:SF3">
    <property type="entry name" value="FLAGELLAR BIOSYNTHESIS PROTEIN FLHF"/>
    <property type="match status" value="1"/>
</dbReference>
<evidence type="ECO:0000256" key="10">
    <source>
        <dbReference type="ARBA" id="ARBA00023136"/>
    </source>
</evidence>
<dbReference type="GO" id="GO:0044781">
    <property type="term" value="P:bacterial-type flagellum organization"/>
    <property type="evidence" value="ECO:0007669"/>
    <property type="project" value="UniProtKB-UniRule"/>
</dbReference>
<dbReference type="InterPro" id="IPR020006">
    <property type="entry name" value="FlhF"/>
</dbReference>
<keyword evidence="17" id="KW-0966">Cell projection</keyword>
<keyword evidence="7" id="KW-1005">Bacterial flagellum biogenesis</keyword>
<feature type="compositionally biased region" description="Low complexity" evidence="14">
    <location>
        <begin position="408"/>
        <end position="427"/>
    </location>
</feature>
<evidence type="ECO:0000256" key="9">
    <source>
        <dbReference type="ARBA" id="ARBA00023134"/>
    </source>
</evidence>
<dbReference type="STRING" id="1121942.SAMN02745148_02969"/>
<protein>
    <recommendedName>
        <fullName evidence="3 13">Flagellar biosynthesis protein FlhF</fullName>
    </recommendedName>
</protein>
<keyword evidence="8" id="KW-0653">Protein transport</keyword>
<dbReference type="GO" id="GO:0005525">
    <property type="term" value="F:GTP binding"/>
    <property type="evidence" value="ECO:0007669"/>
    <property type="project" value="UniProtKB-UniRule"/>
</dbReference>
<dbReference type="InterPro" id="IPR027417">
    <property type="entry name" value="P-loop_NTPase"/>
</dbReference>
<dbReference type="Gene3D" id="3.40.50.300">
    <property type="entry name" value="P-loop containing nucleotide triphosphate hydrolases"/>
    <property type="match status" value="1"/>
</dbReference>
<evidence type="ECO:0000256" key="3">
    <source>
        <dbReference type="ARBA" id="ARBA00014919"/>
    </source>
</evidence>
<evidence type="ECO:0000256" key="5">
    <source>
        <dbReference type="ARBA" id="ARBA00022475"/>
    </source>
</evidence>
<dbReference type="AlphaFoldDB" id="A0A1M5CLY6"/>
<evidence type="ECO:0000256" key="6">
    <source>
        <dbReference type="ARBA" id="ARBA00022741"/>
    </source>
</evidence>
<feature type="domain" description="SRP54-type proteins GTP-binding" evidence="16">
    <location>
        <begin position="199"/>
        <end position="403"/>
    </location>
</feature>
<reference evidence="17 18" key="1">
    <citation type="submission" date="2016-11" db="EMBL/GenBank/DDBJ databases">
        <authorList>
            <person name="Jaros S."/>
            <person name="Januszkiewicz K."/>
            <person name="Wedrychowicz H."/>
        </authorList>
    </citation>
    <scope>NUCLEOTIDE SEQUENCE [LARGE SCALE GENOMIC DNA]</scope>
    <source>
        <strain evidence="17 18">DSM 19980</strain>
    </source>
</reference>
<evidence type="ECO:0000256" key="14">
    <source>
        <dbReference type="SAM" id="MobiDB-lite"/>
    </source>
</evidence>
<feature type="compositionally biased region" description="Polar residues" evidence="14">
    <location>
        <begin position="62"/>
        <end position="83"/>
    </location>
</feature>
<dbReference type="GO" id="GO:0015031">
    <property type="term" value="P:protein transport"/>
    <property type="evidence" value="ECO:0007669"/>
    <property type="project" value="UniProtKB-KW"/>
</dbReference>
<evidence type="ECO:0000256" key="1">
    <source>
        <dbReference type="ARBA" id="ARBA00004413"/>
    </source>
</evidence>
<feature type="region of interest" description="Disordered" evidence="14">
    <location>
        <begin position="405"/>
        <end position="427"/>
    </location>
</feature>
<evidence type="ECO:0000256" key="4">
    <source>
        <dbReference type="ARBA" id="ARBA00022448"/>
    </source>
</evidence>
<accession>A0A1M5CLY6</accession>
<keyword evidence="17" id="KW-0282">Flagellum</keyword>
<dbReference type="SMART" id="SM00962">
    <property type="entry name" value="SRP54"/>
    <property type="match status" value="1"/>
</dbReference>
<sequence length="773" mass="83761">MSVKRFIGVNSRDAMRQVRAALGDDALVLSNRNVHEGVEILAMADNEHGQMIGRQDEATHSPPESSRPTSASPVAQVTASARSTPKDTRRAETGFRAEADFAAFSQRVLGEMQDLRTLLTGQMQNVSAASRDSENSTLARLQRRLLGAGFGVRLVQELLEAPPVELIHAADEMALDWSRRQLAARLPVLEDEAALLDEGGVFALVGPTGVGKTTTTAKLAARYVMRHGADGVALVTTDSYRIGAHEQLRIYARLLGVEVHALEADAPLDGLIAHLAHKRLIIIDTVGMSQRDQRLAGQIAMLGEEPSGRRSARPIRRLLLLNAASHGDTLDEVVDTYQRASRAAGAPLFGAILTKLDEAPRLGAVMDIAIRHGLRLHYVSHGQQVPEDLDLANREALLDQALSAPGDSSFAAQPPASSGSSSSRRMQSLSRGLLGQGRALVTALATLRNEIAGFALLEQAWSLLGYPLERQQALLTALLDAGSRRQHLDGKESTHALLWSPARPVAGVDWAMPVLCLNEAGQMQALPWLAHRLPTGEEARLDWARSCLKVRWQLMNRCPGAATRRYLAESDSTWLATVQAGSRIVTGGEHHTLAQAKATAAPWTELTCRYRGRDAHLALSHLPGTLADGEPVTAWFGTLSEADSSRQLARRYWLAPRDGTPNQAFAEALVAQLVHDDLPVLTRRAWQCLEEIGPRLDPELRLLVASALASVASRLDQERSDWAMDVRALLLGLLGGRRARSPSVLLDALLHLLTARDVFVMVGGDGLAEQGAW</sequence>
<dbReference type="FunFam" id="3.40.50.300:FF:000695">
    <property type="entry name" value="Flagellar biosynthesis regulator FlhF"/>
    <property type="match status" value="1"/>
</dbReference>
<feature type="region of interest" description="Disordered" evidence="14">
    <location>
        <begin position="55"/>
        <end position="94"/>
    </location>
</feature>
<comment type="similarity">
    <text evidence="2">Belongs to the GTP-binding SRP family.</text>
</comment>
<evidence type="ECO:0000256" key="8">
    <source>
        <dbReference type="ARBA" id="ARBA00022927"/>
    </source>
</evidence>
<gene>
    <name evidence="17" type="ORF">SAMN02745148_02969</name>
</gene>
<dbReference type="NCBIfam" id="TIGR03499">
    <property type="entry name" value="FlhF"/>
    <property type="match status" value="1"/>
</dbReference>
<dbReference type="CDD" id="cd17873">
    <property type="entry name" value="FlhF"/>
    <property type="match status" value="1"/>
</dbReference>
<evidence type="ECO:0000259" key="16">
    <source>
        <dbReference type="SMART" id="SM00962"/>
    </source>
</evidence>
<dbReference type="EMBL" id="FQUJ01000014">
    <property type="protein sequence ID" value="SHF55597.1"/>
    <property type="molecule type" value="Genomic_DNA"/>
</dbReference>
<evidence type="ECO:0000256" key="13">
    <source>
        <dbReference type="NCBIfam" id="TIGR03499"/>
    </source>
</evidence>
<dbReference type="Proteomes" id="UP000184346">
    <property type="component" value="Unassembled WGS sequence"/>
</dbReference>
<evidence type="ECO:0000256" key="12">
    <source>
        <dbReference type="ARBA" id="ARBA00025337"/>
    </source>
</evidence>
<keyword evidence="18" id="KW-1185">Reference proteome</keyword>
<feature type="compositionally biased region" description="Basic and acidic residues" evidence="14">
    <location>
        <begin position="84"/>
        <end position="94"/>
    </location>
</feature>
<keyword evidence="6" id="KW-0547">Nucleotide-binding</keyword>